<evidence type="ECO:0000256" key="1">
    <source>
        <dbReference type="SAM" id="MobiDB-lite"/>
    </source>
</evidence>
<name>A0AA46TGM1_9ACTN</name>
<sequence>MSHFDRPALPGPELFETQPGEADPADRLEAGARVAALLVRGARDSDDQQIVDRVLHLADDEGLDSLAELWAGAPVDSLAGCLWRLYVLRTWVRREPEVAAREFTAGKQFAPVEEVIAGVVDPPGPVEVAELVDTLIRGVVGSDLATTLDRAAAFARLVGVGRAHLADDPPNSTLSAARLVETAQALQHAAKQERLGVLR</sequence>
<keyword evidence="3" id="KW-1185">Reference proteome</keyword>
<protein>
    <submittedName>
        <fullName evidence="2">Uncharacterized protein</fullName>
    </submittedName>
</protein>
<feature type="region of interest" description="Disordered" evidence="1">
    <location>
        <begin position="1"/>
        <end position="24"/>
    </location>
</feature>
<proteinExistence type="predicted"/>
<dbReference type="Proteomes" id="UP001164390">
    <property type="component" value="Chromosome"/>
</dbReference>
<gene>
    <name evidence="2" type="ORF">L0C25_19825</name>
</gene>
<reference evidence="2" key="1">
    <citation type="submission" date="2022-01" db="EMBL/GenBank/DDBJ databases">
        <title>Nocardioidaceae gen. sp. A5X3R13.</title>
        <authorList>
            <person name="Lopez Marin M.A."/>
            <person name="Uhlik O."/>
        </authorList>
    </citation>
    <scope>NUCLEOTIDE SEQUENCE</scope>
    <source>
        <strain evidence="2">A5X3R13</strain>
    </source>
</reference>
<evidence type="ECO:0000313" key="3">
    <source>
        <dbReference type="Proteomes" id="UP001164390"/>
    </source>
</evidence>
<dbReference type="EMBL" id="CP094970">
    <property type="protein sequence ID" value="UYM04761.1"/>
    <property type="molecule type" value="Genomic_DNA"/>
</dbReference>
<evidence type="ECO:0000313" key="2">
    <source>
        <dbReference type="EMBL" id="UYM04761.1"/>
    </source>
</evidence>
<dbReference type="AlphaFoldDB" id="A0AA46TGM1"/>
<accession>A0AA46TGM1</accession>
<dbReference type="RefSeq" id="WP_271633519.1">
    <property type="nucleotide sequence ID" value="NZ_CP094970.1"/>
</dbReference>
<dbReference type="KEGG" id="sgrg:L0C25_19825"/>
<organism evidence="2 3">
    <name type="scientific">Solicola gregarius</name>
    <dbReference type="NCBI Taxonomy" id="2908642"/>
    <lineage>
        <taxon>Bacteria</taxon>
        <taxon>Bacillati</taxon>
        <taxon>Actinomycetota</taxon>
        <taxon>Actinomycetes</taxon>
        <taxon>Propionibacteriales</taxon>
        <taxon>Nocardioidaceae</taxon>
        <taxon>Solicola</taxon>
    </lineage>
</organism>